<comment type="caution">
    <text evidence="7">The sequence shown here is derived from an EMBL/GenBank/DDBJ whole genome shotgun (WGS) entry which is preliminary data.</text>
</comment>
<dbReference type="SMART" id="SM00091">
    <property type="entry name" value="PAS"/>
    <property type="match status" value="1"/>
</dbReference>
<dbReference type="PANTHER" id="PTHR47429:SF2">
    <property type="entry name" value="PROTEIN TWIN LOV 1"/>
    <property type="match status" value="1"/>
</dbReference>
<feature type="domain" description="PAC" evidence="6">
    <location>
        <begin position="79"/>
        <end position="133"/>
    </location>
</feature>
<gene>
    <name evidence="7" type="ORF">P1J78_22200</name>
</gene>
<dbReference type="AlphaFoldDB" id="A0AAE3NTW2"/>
<keyword evidence="2" id="KW-0288">FMN</keyword>
<dbReference type="Gene3D" id="3.30.565.10">
    <property type="entry name" value="Histidine kinase-like ATPase, C-terminal domain"/>
    <property type="match status" value="1"/>
</dbReference>
<evidence type="ECO:0000313" key="8">
    <source>
        <dbReference type="Proteomes" id="UP001220964"/>
    </source>
</evidence>
<evidence type="ECO:0000259" key="4">
    <source>
        <dbReference type="PROSITE" id="PS50109"/>
    </source>
</evidence>
<dbReference type="Pfam" id="PF02518">
    <property type="entry name" value="HATPase_c"/>
    <property type="match status" value="1"/>
</dbReference>
<evidence type="ECO:0000256" key="1">
    <source>
        <dbReference type="ARBA" id="ARBA00022630"/>
    </source>
</evidence>
<dbReference type="PROSITE" id="PS50113">
    <property type="entry name" value="PAC"/>
    <property type="match status" value="1"/>
</dbReference>
<dbReference type="InterPro" id="IPR000700">
    <property type="entry name" value="PAS-assoc_C"/>
</dbReference>
<dbReference type="Proteomes" id="UP001220964">
    <property type="component" value="Unassembled WGS sequence"/>
</dbReference>
<keyword evidence="1" id="KW-0285">Flavoprotein</keyword>
<proteinExistence type="predicted"/>
<dbReference type="CDD" id="cd00130">
    <property type="entry name" value="PAS"/>
    <property type="match status" value="1"/>
</dbReference>
<accession>A0AAE3NTW2</accession>
<evidence type="ECO:0000313" key="7">
    <source>
        <dbReference type="EMBL" id="MDF0603448.1"/>
    </source>
</evidence>
<evidence type="ECO:0000256" key="2">
    <source>
        <dbReference type="ARBA" id="ARBA00022643"/>
    </source>
</evidence>
<evidence type="ECO:0000259" key="6">
    <source>
        <dbReference type="PROSITE" id="PS50113"/>
    </source>
</evidence>
<dbReference type="Gene3D" id="3.30.450.20">
    <property type="entry name" value="PAS domain"/>
    <property type="match status" value="1"/>
</dbReference>
<keyword evidence="8" id="KW-1185">Reference proteome</keyword>
<name>A0AAE3NTW2_9RHOB</name>
<evidence type="ECO:0000256" key="3">
    <source>
        <dbReference type="ARBA" id="ARBA00022991"/>
    </source>
</evidence>
<dbReference type="InterPro" id="IPR036890">
    <property type="entry name" value="HATPase_C_sf"/>
</dbReference>
<protein>
    <submittedName>
        <fullName evidence="7">PAS domain-containing protein</fullName>
    </submittedName>
</protein>
<dbReference type="SUPFAM" id="SSF55785">
    <property type="entry name" value="PYP-like sensor domain (PAS domain)"/>
    <property type="match status" value="1"/>
</dbReference>
<dbReference type="InterPro" id="IPR003594">
    <property type="entry name" value="HATPase_dom"/>
</dbReference>
<feature type="domain" description="Histidine kinase" evidence="4">
    <location>
        <begin position="149"/>
        <end position="369"/>
    </location>
</feature>
<dbReference type="EMBL" id="JARGYC010000095">
    <property type="protein sequence ID" value="MDF0603448.1"/>
    <property type="molecule type" value="Genomic_DNA"/>
</dbReference>
<dbReference type="NCBIfam" id="TIGR00229">
    <property type="entry name" value="sensory_box"/>
    <property type="match status" value="1"/>
</dbReference>
<reference evidence="7" key="1">
    <citation type="submission" date="2023-03" db="EMBL/GenBank/DDBJ databases">
        <title>Multiphase analysis and comparison of six strains from genera Psychromarinibacter, Lutimaribacter, and Maritimibacter, including a novel species: Psychromarinibacter sediminicola sp. nov.</title>
        <authorList>
            <person name="Wang Y.-H."/>
            <person name="Ye M.-Q."/>
            <person name="Du Z.-J."/>
        </authorList>
    </citation>
    <scope>NUCLEOTIDE SEQUENCE</scope>
    <source>
        <strain evidence="7">C21-152</strain>
    </source>
</reference>
<dbReference type="PANTHER" id="PTHR47429">
    <property type="entry name" value="PROTEIN TWIN LOV 1"/>
    <property type="match status" value="1"/>
</dbReference>
<keyword evidence="3" id="KW-0157">Chromophore</keyword>
<sequence>MRAGSQVPVDLAVDRASVAIVMTDPHAPDNPITYVNEAFEQITGYSRDDALGRNCRFLQGEATAEEDVDRIRRGLDSGDEFEVVLTNHKADGTPFRNQLLVVPVRDQAGEISAFFGVQRELEEGDTPEASHGARPADAETDHTLSLLRELQHRVKNHLSMIVGMIRVQAKREVTQESMRAVGRRIEALALLYEEVLGASMAGGGGDEIRVGSYLDRIAAELAGLVGRSGIKVNVDCQEITLPMDQAARLGLLLSELLTNALEHAFEGRDSGVVNVRCQRMQDGRVRLVVEDDGVGMPEDSDWPYEAPGIAAQRDRADSLEGALDTTGSRGKSGVGGSIVLALTETLGAQLDVSRGGDGTCVEVRVQPQTGRSAAAPVA</sequence>
<dbReference type="InterPro" id="IPR005467">
    <property type="entry name" value="His_kinase_dom"/>
</dbReference>
<feature type="domain" description="PAS" evidence="5">
    <location>
        <begin position="5"/>
        <end position="88"/>
    </location>
</feature>
<dbReference type="PROSITE" id="PS50112">
    <property type="entry name" value="PAS"/>
    <property type="match status" value="1"/>
</dbReference>
<dbReference type="InterPro" id="IPR000014">
    <property type="entry name" value="PAS"/>
</dbReference>
<dbReference type="SUPFAM" id="SSF55874">
    <property type="entry name" value="ATPase domain of HSP90 chaperone/DNA topoisomerase II/histidine kinase"/>
    <property type="match status" value="1"/>
</dbReference>
<dbReference type="Pfam" id="PF13426">
    <property type="entry name" value="PAS_9"/>
    <property type="match status" value="1"/>
</dbReference>
<dbReference type="RefSeq" id="WP_275569568.1">
    <property type="nucleotide sequence ID" value="NZ_JARGYC010000095.1"/>
</dbReference>
<evidence type="ECO:0000259" key="5">
    <source>
        <dbReference type="PROSITE" id="PS50112"/>
    </source>
</evidence>
<dbReference type="InterPro" id="IPR011495">
    <property type="entry name" value="Sig_transdc_His_kin_sub2_dim/P"/>
</dbReference>
<dbReference type="InterPro" id="IPR035965">
    <property type="entry name" value="PAS-like_dom_sf"/>
</dbReference>
<dbReference type="Pfam" id="PF07568">
    <property type="entry name" value="HisKA_2"/>
    <property type="match status" value="1"/>
</dbReference>
<organism evidence="7 8">
    <name type="scientific">Psychromarinibacter sediminicola</name>
    <dbReference type="NCBI Taxonomy" id="3033385"/>
    <lineage>
        <taxon>Bacteria</taxon>
        <taxon>Pseudomonadati</taxon>
        <taxon>Pseudomonadota</taxon>
        <taxon>Alphaproteobacteria</taxon>
        <taxon>Rhodobacterales</taxon>
        <taxon>Paracoccaceae</taxon>
        <taxon>Psychromarinibacter</taxon>
    </lineage>
</organism>
<dbReference type="SMART" id="SM00387">
    <property type="entry name" value="HATPase_c"/>
    <property type="match status" value="1"/>
</dbReference>
<dbReference type="PROSITE" id="PS50109">
    <property type="entry name" value="HIS_KIN"/>
    <property type="match status" value="1"/>
</dbReference>